<sequence>MLHVISLEKRNKMNLQNISIVLGPAMQISHHVLQAFFAHSSVLFKGVEIKKYVPPIELDSSRLSLELPDSPSALAEELLKQENVLSILHAELNAGLRDKQKEEQLWEVQRVVTQLKRKLRFVRQVQDASNPRSEDSEIKNKSANKSDDMAVNMAIQQVSDTELPAKCEEKSEANPNIGNSIVKDTVAPSKDPESKVSEMVNVVVETENIAQVSPTNIEKESVAESSVVINKDEVSSKSEEKIVSREVHVEDTFENSTSHLQERCADYFTHCKNESVPVLCREGKRLQLKCDELMLLCDELKQKLNSETLEIERLKMEVGEYQQLYKFKRYSFDSTENSSSERGDSSASDADDEEEDLVAVLEDLMKDNKQLEIKNLELCKVIQTEREVCMNIKVQMKMLQSEAKYMRS</sequence>
<dbReference type="InterPro" id="IPR039767">
    <property type="entry name" value="RALBP1"/>
</dbReference>
<evidence type="ECO:0000256" key="1">
    <source>
        <dbReference type="ARBA" id="ARBA00022468"/>
    </source>
</evidence>
<dbReference type="OrthoDB" id="10033734at2759"/>
<gene>
    <name evidence="5" type="ORF">X975_04650</name>
</gene>
<evidence type="ECO:0000259" key="4">
    <source>
        <dbReference type="Pfam" id="PF20924"/>
    </source>
</evidence>
<feature type="domain" description="RalA-binding protein 1-like Ral binding" evidence="4">
    <location>
        <begin position="76"/>
        <end position="120"/>
    </location>
</feature>
<dbReference type="EMBL" id="KK117646">
    <property type="protein sequence ID" value="KFM71048.1"/>
    <property type="molecule type" value="Genomic_DNA"/>
</dbReference>
<dbReference type="PANTHER" id="PTHR12783:SF5">
    <property type="entry name" value="RALA-BINDING PROTEIN 1"/>
    <property type="match status" value="1"/>
</dbReference>
<proteinExistence type="predicted"/>
<dbReference type="Pfam" id="PF20924">
    <property type="entry name" value="RLIP76_Ral-bd"/>
    <property type="match status" value="1"/>
</dbReference>
<dbReference type="GO" id="GO:0007264">
    <property type="term" value="P:small GTPase-mediated signal transduction"/>
    <property type="evidence" value="ECO:0007669"/>
    <property type="project" value="InterPro"/>
</dbReference>
<dbReference type="AlphaFoldDB" id="A0A087U109"/>
<evidence type="ECO:0000313" key="6">
    <source>
        <dbReference type="Proteomes" id="UP000054359"/>
    </source>
</evidence>
<dbReference type="OMA" id="HEEECNI"/>
<dbReference type="InterPro" id="IPR049041">
    <property type="entry name" value="RalBP1-like_Ral-bd"/>
</dbReference>
<dbReference type="GO" id="GO:0005096">
    <property type="term" value="F:GTPase activator activity"/>
    <property type="evidence" value="ECO:0007669"/>
    <property type="project" value="UniProtKB-KW"/>
</dbReference>
<feature type="coiled-coil region" evidence="2">
    <location>
        <begin position="354"/>
        <end position="381"/>
    </location>
</feature>
<dbReference type="InterPro" id="IPR008936">
    <property type="entry name" value="Rho_GTPase_activation_prot"/>
</dbReference>
<dbReference type="GO" id="GO:0031267">
    <property type="term" value="F:small GTPase binding"/>
    <property type="evidence" value="ECO:0007669"/>
    <property type="project" value="InterPro"/>
</dbReference>
<dbReference type="STRING" id="407821.A0A087U109"/>
<dbReference type="Gene3D" id="1.10.555.10">
    <property type="entry name" value="Rho GTPase activation protein"/>
    <property type="match status" value="1"/>
</dbReference>
<protein>
    <submittedName>
        <fullName evidence="5">RalA-binding protein 1</fullName>
    </submittedName>
</protein>
<feature type="non-terminal residue" evidence="5">
    <location>
        <position position="408"/>
    </location>
</feature>
<evidence type="ECO:0000313" key="5">
    <source>
        <dbReference type="EMBL" id="KFM71048.1"/>
    </source>
</evidence>
<organism evidence="5 6">
    <name type="scientific">Stegodyphus mimosarum</name>
    <name type="common">African social velvet spider</name>
    <dbReference type="NCBI Taxonomy" id="407821"/>
    <lineage>
        <taxon>Eukaryota</taxon>
        <taxon>Metazoa</taxon>
        <taxon>Ecdysozoa</taxon>
        <taxon>Arthropoda</taxon>
        <taxon>Chelicerata</taxon>
        <taxon>Arachnida</taxon>
        <taxon>Araneae</taxon>
        <taxon>Araneomorphae</taxon>
        <taxon>Entelegynae</taxon>
        <taxon>Eresoidea</taxon>
        <taxon>Eresidae</taxon>
        <taxon>Stegodyphus</taxon>
    </lineage>
</organism>
<reference evidence="5 6" key="1">
    <citation type="submission" date="2013-11" db="EMBL/GenBank/DDBJ databases">
        <title>Genome sequencing of Stegodyphus mimosarum.</title>
        <authorList>
            <person name="Bechsgaard J."/>
        </authorList>
    </citation>
    <scope>NUCLEOTIDE SEQUENCE [LARGE SCALE GENOMIC DNA]</scope>
</reference>
<feature type="region of interest" description="Disordered" evidence="3">
    <location>
        <begin position="171"/>
        <end position="194"/>
    </location>
</feature>
<evidence type="ECO:0000256" key="2">
    <source>
        <dbReference type="SAM" id="Coils"/>
    </source>
</evidence>
<keyword evidence="6" id="KW-1185">Reference proteome</keyword>
<name>A0A087U109_STEMI</name>
<dbReference type="PANTHER" id="PTHR12783">
    <property type="entry name" value="RALA BINDING PROTEIN 1 RALBP1"/>
    <property type="match status" value="1"/>
</dbReference>
<feature type="coiled-coil region" evidence="2">
    <location>
        <begin position="290"/>
        <end position="324"/>
    </location>
</feature>
<keyword evidence="2" id="KW-0175">Coiled coil</keyword>
<accession>A0A087U109</accession>
<feature type="region of interest" description="Disordered" evidence="3">
    <location>
        <begin position="125"/>
        <end position="146"/>
    </location>
</feature>
<feature type="compositionally biased region" description="Basic and acidic residues" evidence="3">
    <location>
        <begin position="132"/>
        <end position="146"/>
    </location>
</feature>
<keyword evidence="1" id="KW-0343">GTPase activation</keyword>
<dbReference type="Proteomes" id="UP000054359">
    <property type="component" value="Unassembled WGS sequence"/>
</dbReference>
<evidence type="ECO:0000256" key="3">
    <source>
        <dbReference type="SAM" id="MobiDB-lite"/>
    </source>
</evidence>
<dbReference type="Gene3D" id="1.20.58.90">
    <property type="match status" value="1"/>
</dbReference>